<keyword evidence="3" id="KW-0808">Transferase</keyword>
<name>A0A3D9H482_9PROT</name>
<dbReference type="Gene3D" id="3.40.50.2000">
    <property type="entry name" value="Glycogen Phosphorylase B"/>
    <property type="match status" value="2"/>
</dbReference>
<feature type="domain" description="Glycosyltransferase subfamily 4-like N-terminal" evidence="2">
    <location>
        <begin position="18"/>
        <end position="188"/>
    </location>
</feature>
<evidence type="ECO:0000313" key="3">
    <source>
        <dbReference type="EMBL" id="RED44280.1"/>
    </source>
</evidence>
<gene>
    <name evidence="3" type="ORF">DFP90_11533</name>
</gene>
<dbReference type="Pfam" id="PF13439">
    <property type="entry name" value="Glyco_transf_4"/>
    <property type="match status" value="1"/>
</dbReference>
<dbReference type="RefSeq" id="WP_115939112.1">
    <property type="nucleotide sequence ID" value="NZ_QRDW01000015.1"/>
</dbReference>
<evidence type="ECO:0000259" key="1">
    <source>
        <dbReference type="Pfam" id="PF00534"/>
    </source>
</evidence>
<proteinExistence type="predicted"/>
<comment type="caution">
    <text evidence="3">The sequence shown here is derived from an EMBL/GenBank/DDBJ whole genome shotgun (WGS) entry which is preliminary data.</text>
</comment>
<dbReference type="AlphaFoldDB" id="A0A3D9H482"/>
<reference evidence="3 4" key="1">
    <citation type="submission" date="2018-07" db="EMBL/GenBank/DDBJ databases">
        <title>Genomic Encyclopedia of Type Strains, Phase III (KMG-III): the genomes of soil and plant-associated and newly described type strains.</title>
        <authorList>
            <person name="Whitman W."/>
        </authorList>
    </citation>
    <scope>NUCLEOTIDE SEQUENCE [LARGE SCALE GENOMIC DNA]</scope>
    <source>
        <strain evidence="3 4">CECT 8488</strain>
    </source>
</reference>
<dbReference type="PANTHER" id="PTHR12526:SF623">
    <property type="entry name" value="WABG"/>
    <property type="match status" value="1"/>
</dbReference>
<organism evidence="3 4">
    <name type="scientific">Aestuariispira insulae</name>
    <dbReference type="NCBI Taxonomy" id="1461337"/>
    <lineage>
        <taxon>Bacteria</taxon>
        <taxon>Pseudomonadati</taxon>
        <taxon>Pseudomonadota</taxon>
        <taxon>Alphaproteobacteria</taxon>
        <taxon>Rhodospirillales</taxon>
        <taxon>Kiloniellaceae</taxon>
        <taxon>Aestuariispira</taxon>
    </lineage>
</organism>
<dbReference type="InterPro" id="IPR028098">
    <property type="entry name" value="Glyco_trans_4-like_N"/>
</dbReference>
<dbReference type="Proteomes" id="UP000256845">
    <property type="component" value="Unassembled WGS sequence"/>
</dbReference>
<dbReference type="GO" id="GO:0016757">
    <property type="term" value="F:glycosyltransferase activity"/>
    <property type="evidence" value="ECO:0007669"/>
    <property type="project" value="InterPro"/>
</dbReference>
<dbReference type="Pfam" id="PF00534">
    <property type="entry name" value="Glycos_transf_1"/>
    <property type="match status" value="1"/>
</dbReference>
<protein>
    <submittedName>
        <fullName evidence="3">Glycosyltransferase involved in cell wall biosynthesis</fullName>
    </submittedName>
</protein>
<dbReference type="OrthoDB" id="9790710at2"/>
<dbReference type="EMBL" id="QRDW01000015">
    <property type="protein sequence ID" value="RED44280.1"/>
    <property type="molecule type" value="Genomic_DNA"/>
</dbReference>
<dbReference type="InterPro" id="IPR001296">
    <property type="entry name" value="Glyco_trans_1"/>
</dbReference>
<sequence>MAQKKDMVLTVIGSLERGGCETHLLQVLPELVQKGHDVRVFILAFSGSLAPEFEARGVKLIRPWFELNIEKPPVAPIRLLRHLTTAVQLALYCVTKQPTIMHFFLPASYWLGGPIGLLTCRAKRIMSRRSLNHYMNSRRFSRPLEMFLHRRMHALLGNSAAVVRQLVKDEDAPSRQVGLIYNGVDASRVPDNTGMDLRRELGISDDTLVLTTVANLIPYKGHMDLLEALGQAQIRRSWCLLLAGRDDGHGAALEKRAADLGILDRVKFLGSFSPVSRLLAASDIFVLPSHEEGFSNALLEAMVASVGIIATDVGGNTEAVEDGVNGLIVPSRNPVSLSAAIEKLANDADLRQMLGSAAGDKARSSYSIETCVEQYELLYRILMDKQPLSHHPAFNIIEKA</sequence>
<feature type="domain" description="Glycosyl transferase family 1" evidence="1">
    <location>
        <begin position="197"/>
        <end position="358"/>
    </location>
</feature>
<dbReference type="PANTHER" id="PTHR12526">
    <property type="entry name" value="GLYCOSYLTRANSFERASE"/>
    <property type="match status" value="1"/>
</dbReference>
<dbReference type="SUPFAM" id="SSF53756">
    <property type="entry name" value="UDP-Glycosyltransferase/glycogen phosphorylase"/>
    <property type="match status" value="1"/>
</dbReference>
<evidence type="ECO:0000259" key="2">
    <source>
        <dbReference type="Pfam" id="PF13439"/>
    </source>
</evidence>
<evidence type="ECO:0000313" key="4">
    <source>
        <dbReference type="Proteomes" id="UP000256845"/>
    </source>
</evidence>
<accession>A0A3D9H482</accession>
<keyword evidence="4" id="KW-1185">Reference proteome</keyword>